<dbReference type="EMBL" id="RXOC01000007">
    <property type="protein sequence ID" value="RXF69521.1"/>
    <property type="molecule type" value="Genomic_DNA"/>
</dbReference>
<evidence type="ECO:0000313" key="2">
    <source>
        <dbReference type="Proteomes" id="UP000290848"/>
    </source>
</evidence>
<dbReference type="Proteomes" id="UP000290848">
    <property type="component" value="Unassembled WGS sequence"/>
</dbReference>
<sequence>MKKSFIFLTLLAIISIGNIERAEAQYKNALGVRVGDYTGITFKTFIQQDKALDFILSFKDRNAYSAVRFTGLYEVHNPINFESGTLRWYYGGGASVGGIDYKLIDENDFLLSADGVLGLDYHFAEAPINISFDWKPALQFAPDADFKAGQFGLSVRVTF</sequence>
<evidence type="ECO:0000313" key="1">
    <source>
        <dbReference type="EMBL" id="RXF69521.1"/>
    </source>
</evidence>
<proteinExistence type="predicted"/>
<accession>A0A4Q0M8N0</accession>
<name>A0A4Q0M8N0_9SPHI</name>
<organism evidence="1 2">
    <name type="scientific">Arcticibacter tournemirensis</name>
    <dbReference type="NCBI Taxonomy" id="699437"/>
    <lineage>
        <taxon>Bacteria</taxon>
        <taxon>Pseudomonadati</taxon>
        <taxon>Bacteroidota</taxon>
        <taxon>Sphingobacteriia</taxon>
        <taxon>Sphingobacteriales</taxon>
        <taxon>Sphingobacteriaceae</taxon>
        <taxon>Arcticibacter</taxon>
    </lineage>
</organism>
<dbReference type="AlphaFoldDB" id="A0A4Q0M8N0"/>
<dbReference type="RefSeq" id="WP_128769793.1">
    <property type="nucleotide sequence ID" value="NZ_RXOC01000007.1"/>
</dbReference>
<protein>
    <recommendedName>
        <fullName evidence="3">Outer membrane protein beta-barrel domain-containing protein</fullName>
    </recommendedName>
</protein>
<evidence type="ECO:0008006" key="3">
    <source>
        <dbReference type="Google" id="ProtNLM"/>
    </source>
</evidence>
<comment type="caution">
    <text evidence="1">The sequence shown here is derived from an EMBL/GenBank/DDBJ whole genome shotgun (WGS) entry which is preliminary data.</text>
</comment>
<gene>
    <name evidence="1" type="ORF">EKH83_12665</name>
</gene>
<reference evidence="1 2" key="1">
    <citation type="submission" date="2018-12" db="EMBL/GenBank/DDBJ databases">
        <title>The Draft Genome Sequence of the Soil Bacterium Pedobacter tournemirensis R1.</title>
        <authorList>
            <person name="He J."/>
        </authorList>
    </citation>
    <scope>NUCLEOTIDE SEQUENCE [LARGE SCALE GENOMIC DNA]</scope>
    <source>
        <strain evidence="1 2">R1</strain>
    </source>
</reference>